<keyword evidence="4" id="KW-1185">Reference proteome</keyword>
<dbReference type="InterPro" id="IPR015424">
    <property type="entry name" value="PyrdxlP-dep_Trfase"/>
</dbReference>
<gene>
    <name evidence="3" type="ORF">CLV32_1869</name>
</gene>
<keyword evidence="3" id="KW-0456">Lyase</keyword>
<dbReference type="Gene3D" id="3.90.1150.10">
    <property type="entry name" value="Aspartate Aminotransferase, domain 1"/>
    <property type="match status" value="1"/>
</dbReference>
<sequence length="358" mass="40629">MNFQALFPILKHSTYLNTAYSGILSEPILDWRRAHDQSFMDGASDFRIEQPAFLQEVRIALSRYFNAEVAHTFLVPNFSHGFARLLEGIPASHRFLLIKEDYPAVNYSVVNRGFAVDYVLPDADLEGNILAQMAATRPDVFAFSIVQYSNGLKIDLQFLKRLKQLYPDLLIVADGTQYCGTESFDFDASGVDVLIASGYKWMLGGYGNGFMLMKPSVSADIYSANQELGLPNEAFLQDRTVLSLYFESGHQDSLSFGTLYQSILWFEDLGKDFIDHRINNLIVKAKSAFEDRGLLAPEIVNRKLHSNIFNLLIAEEDFTKLERTNIKYTARGRGIRVSFHFYNTEQDLQHLLDVLDGI</sequence>
<name>A0A4R6IL88_9SPHI</name>
<dbReference type="InterPro" id="IPR000192">
    <property type="entry name" value="Aminotrans_V_dom"/>
</dbReference>
<evidence type="ECO:0000256" key="1">
    <source>
        <dbReference type="ARBA" id="ARBA00022898"/>
    </source>
</evidence>
<evidence type="ECO:0000313" key="3">
    <source>
        <dbReference type="EMBL" id="TDO22884.1"/>
    </source>
</evidence>
<dbReference type="AlphaFoldDB" id="A0A4R6IL88"/>
<keyword evidence="1" id="KW-0663">Pyridoxal phosphate</keyword>
<reference evidence="3 4" key="1">
    <citation type="submission" date="2019-03" db="EMBL/GenBank/DDBJ databases">
        <title>Genomic Encyclopedia of Archaeal and Bacterial Type Strains, Phase II (KMG-II): from individual species to whole genera.</title>
        <authorList>
            <person name="Goeker M."/>
        </authorList>
    </citation>
    <scope>NUCLEOTIDE SEQUENCE [LARGE SCALE GENOMIC DNA]</scope>
    <source>
        <strain evidence="3 4">DSM 19034</strain>
    </source>
</reference>
<dbReference type="PANTHER" id="PTHR43586">
    <property type="entry name" value="CYSTEINE DESULFURASE"/>
    <property type="match status" value="1"/>
</dbReference>
<proteinExistence type="predicted"/>
<dbReference type="Pfam" id="PF00266">
    <property type="entry name" value="Aminotran_5"/>
    <property type="match status" value="1"/>
</dbReference>
<dbReference type="SUPFAM" id="SSF53383">
    <property type="entry name" value="PLP-dependent transferases"/>
    <property type="match status" value="1"/>
</dbReference>
<accession>A0A4R6IL88</accession>
<dbReference type="RefSeq" id="WP_133554603.1">
    <property type="nucleotide sequence ID" value="NZ_SNWM01000002.1"/>
</dbReference>
<dbReference type="InterPro" id="IPR015421">
    <property type="entry name" value="PyrdxlP-dep_Trfase_major"/>
</dbReference>
<dbReference type="OrthoDB" id="513408at2"/>
<dbReference type="Gene3D" id="3.40.640.10">
    <property type="entry name" value="Type I PLP-dependent aspartate aminotransferase-like (Major domain)"/>
    <property type="match status" value="1"/>
</dbReference>
<dbReference type="EMBL" id="SNWM01000002">
    <property type="protein sequence ID" value="TDO22884.1"/>
    <property type="molecule type" value="Genomic_DNA"/>
</dbReference>
<dbReference type="PANTHER" id="PTHR43586:SF15">
    <property type="entry name" value="BLR3095 PROTEIN"/>
    <property type="match status" value="1"/>
</dbReference>
<evidence type="ECO:0000259" key="2">
    <source>
        <dbReference type="Pfam" id="PF00266"/>
    </source>
</evidence>
<organism evidence="3 4">
    <name type="scientific">Pedobacter duraquae</name>
    <dbReference type="NCBI Taxonomy" id="425511"/>
    <lineage>
        <taxon>Bacteria</taxon>
        <taxon>Pseudomonadati</taxon>
        <taxon>Bacteroidota</taxon>
        <taxon>Sphingobacteriia</taxon>
        <taxon>Sphingobacteriales</taxon>
        <taxon>Sphingobacteriaceae</taxon>
        <taxon>Pedobacter</taxon>
    </lineage>
</organism>
<comment type="caution">
    <text evidence="3">The sequence shown here is derived from an EMBL/GenBank/DDBJ whole genome shotgun (WGS) entry which is preliminary data.</text>
</comment>
<protein>
    <submittedName>
        <fullName evidence="3">Selenocysteine lyase/cysteine desulfurase</fullName>
    </submittedName>
</protein>
<feature type="domain" description="Aminotransferase class V" evidence="2">
    <location>
        <begin position="130"/>
        <end position="351"/>
    </location>
</feature>
<dbReference type="Proteomes" id="UP000295499">
    <property type="component" value="Unassembled WGS sequence"/>
</dbReference>
<evidence type="ECO:0000313" key="4">
    <source>
        <dbReference type="Proteomes" id="UP000295499"/>
    </source>
</evidence>
<dbReference type="GO" id="GO:0016829">
    <property type="term" value="F:lyase activity"/>
    <property type="evidence" value="ECO:0007669"/>
    <property type="project" value="UniProtKB-KW"/>
</dbReference>
<dbReference type="InterPro" id="IPR015422">
    <property type="entry name" value="PyrdxlP-dep_Trfase_small"/>
</dbReference>